<reference evidence="1" key="1">
    <citation type="submission" date="2021-05" db="EMBL/GenBank/DDBJ databases">
        <authorList>
            <person name="Alioto T."/>
            <person name="Alioto T."/>
            <person name="Gomez Garrido J."/>
        </authorList>
    </citation>
    <scope>NUCLEOTIDE SEQUENCE</scope>
</reference>
<organism evidence="1">
    <name type="scientific">Cacopsylla melanoneura</name>
    <dbReference type="NCBI Taxonomy" id="428564"/>
    <lineage>
        <taxon>Eukaryota</taxon>
        <taxon>Metazoa</taxon>
        <taxon>Ecdysozoa</taxon>
        <taxon>Arthropoda</taxon>
        <taxon>Hexapoda</taxon>
        <taxon>Insecta</taxon>
        <taxon>Pterygota</taxon>
        <taxon>Neoptera</taxon>
        <taxon>Paraneoptera</taxon>
        <taxon>Hemiptera</taxon>
        <taxon>Sternorrhyncha</taxon>
        <taxon>Psylloidea</taxon>
        <taxon>Psyllidae</taxon>
        <taxon>Psyllinae</taxon>
        <taxon>Cacopsylla</taxon>
    </lineage>
</organism>
<sequence>MRNMRQKTMTGELKDIRQNTMGIITLETIVSKNQHRDTLQVELGGPHLSKKTHYVPIAKILFQSTIMRQETSQIFGSYSNYHINFSKEATTATASAATASPISYQSNHGEALSAEFGPKYREICASRFYTERKSTIPINQPALPINHIRRRPIHLHIPTASQTAHGGLPSQSK</sequence>
<evidence type="ECO:0000313" key="1">
    <source>
        <dbReference type="EMBL" id="CAG6697818.1"/>
    </source>
</evidence>
<dbReference type="AlphaFoldDB" id="A0A8D8XJI9"/>
<protein>
    <submittedName>
        <fullName evidence="1">Uncharacterized protein</fullName>
    </submittedName>
</protein>
<proteinExistence type="predicted"/>
<name>A0A8D8XJI9_9HEMI</name>
<accession>A0A8D8XJI9</accession>
<dbReference type="EMBL" id="HBUF01334865">
    <property type="protein sequence ID" value="CAG6697818.1"/>
    <property type="molecule type" value="Transcribed_RNA"/>
</dbReference>